<gene>
    <name evidence="2" type="ORF">EIK79_00365</name>
</gene>
<keyword evidence="3" id="KW-1185">Reference proteome</keyword>
<dbReference type="AlphaFoldDB" id="A0A3P3RNR5"/>
<evidence type="ECO:0000313" key="2">
    <source>
        <dbReference type="EMBL" id="RRJ34013.1"/>
    </source>
</evidence>
<organism evidence="2 3">
    <name type="scientific">Halocatena pleomorpha</name>
    <dbReference type="NCBI Taxonomy" id="1785090"/>
    <lineage>
        <taxon>Archaea</taxon>
        <taxon>Methanobacteriati</taxon>
        <taxon>Methanobacteriota</taxon>
        <taxon>Stenosarchaea group</taxon>
        <taxon>Halobacteria</taxon>
        <taxon>Halobacteriales</taxon>
        <taxon>Natronomonadaceae</taxon>
        <taxon>Halocatena</taxon>
    </lineage>
</organism>
<reference evidence="2 3" key="1">
    <citation type="submission" date="2018-11" db="EMBL/GenBank/DDBJ databases">
        <title>Taxonoimc description of Halomarina strain SPP-AMP-1.</title>
        <authorList>
            <person name="Pal Y."/>
            <person name="Srinivasana K."/>
            <person name="Verma A."/>
            <person name="Kumar P."/>
        </authorList>
    </citation>
    <scope>NUCLEOTIDE SEQUENCE [LARGE SCALE GENOMIC DNA]</scope>
    <source>
        <strain evidence="2 3">SPP-AMP-1</strain>
    </source>
</reference>
<sequence>MSTNTGKETKGVGGGGDSSVKSASAAVLVFVGGKDENVDDRNSVFPDTSPPVLGMELPIDDTMFYGDGIGELPETLTEAVAAEKNVDGLDGTYNKFRFKNSVQIYYDTTEEGEIKNGTVRITVNSQKDGDTVEVADNTSESIRSSFTSPQDLFLPNSPEQPSYTILADDWKDSDIFDLLFGSQKKRAAPYPRHMDAEKDKFQSPNSGLVEGIRVATIWGSANPYTKKMTNPSEIPFLDGEVPDNPIIYNWIELTLLTDGTTYVRVPDASVFPKHVGYLRSPLSNGRSTKRTTSGLRYILDETVTTADDTYDAAIREDSNNVWDRFKQETEQSYVVPYKSINSIYRWSYDSVDSPLYDHPVMAYGEADDGSELGREEVLDKLPDNPLFPMPNDFLVDTRP</sequence>
<feature type="region of interest" description="Disordered" evidence="1">
    <location>
        <begin position="1"/>
        <end position="20"/>
    </location>
</feature>
<dbReference type="EMBL" id="RRCH01000002">
    <property type="protein sequence ID" value="RRJ34013.1"/>
    <property type="molecule type" value="Genomic_DNA"/>
</dbReference>
<dbReference type="Proteomes" id="UP000282322">
    <property type="component" value="Unassembled WGS sequence"/>
</dbReference>
<evidence type="ECO:0000256" key="1">
    <source>
        <dbReference type="SAM" id="MobiDB-lite"/>
    </source>
</evidence>
<accession>A0A3P3RNR5</accession>
<dbReference type="RefSeq" id="WP_124953183.1">
    <property type="nucleotide sequence ID" value="NZ_RRCH01000002.1"/>
</dbReference>
<proteinExistence type="predicted"/>
<comment type="caution">
    <text evidence="2">The sequence shown here is derived from an EMBL/GenBank/DDBJ whole genome shotgun (WGS) entry which is preliminary data.</text>
</comment>
<name>A0A3P3RNR5_9EURY</name>
<evidence type="ECO:0000313" key="3">
    <source>
        <dbReference type="Proteomes" id="UP000282322"/>
    </source>
</evidence>
<protein>
    <submittedName>
        <fullName evidence="2">Uncharacterized protein</fullName>
    </submittedName>
</protein>